<dbReference type="PANTHER" id="PTHR24567:SF74">
    <property type="entry name" value="HTH-TYPE TRANSCRIPTIONAL REGULATOR ARCR"/>
    <property type="match status" value="1"/>
</dbReference>
<feature type="domain" description="Cyclic nucleotide-binding" evidence="4">
    <location>
        <begin position="22"/>
        <end position="142"/>
    </location>
</feature>
<keyword evidence="1" id="KW-0805">Transcription regulation</keyword>
<dbReference type="PRINTS" id="PR00034">
    <property type="entry name" value="HTHCRP"/>
</dbReference>
<keyword evidence="3" id="KW-0804">Transcription</keyword>
<evidence type="ECO:0000313" key="7">
    <source>
        <dbReference type="Proteomes" id="UP000782519"/>
    </source>
</evidence>
<gene>
    <name evidence="6" type="ORF">HZA66_21425</name>
</gene>
<dbReference type="InterPro" id="IPR012318">
    <property type="entry name" value="HTH_CRP"/>
</dbReference>
<dbReference type="EMBL" id="JACRJB010000062">
    <property type="protein sequence ID" value="MBI5132011.1"/>
    <property type="molecule type" value="Genomic_DNA"/>
</dbReference>
<dbReference type="InterPro" id="IPR050397">
    <property type="entry name" value="Env_Response_Regulators"/>
</dbReference>
<comment type="caution">
    <text evidence="6">The sequence shown here is derived from an EMBL/GenBank/DDBJ whole genome shotgun (WGS) entry which is preliminary data.</text>
</comment>
<dbReference type="InterPro" id="IPR018490">
    <property type="entry name" value="cNMP-bd_dom_sf"/>
</dbReference>
<name>A0A933S0B3_RHOPL</name>
<dbReference type="InterPro" id="IPR000595">
    <property type="entry name" value="cNMP-bd_dom"/>
</dbReference>
<dbReference type="SUPFAM" id="SSF46785">
    <property type="entry name" value="Winged helix' DNA-binding domain"/>
    <property type="match status" value="1"/>
</dbReference>
<dbReference type="GO" id="GO:0005829">
    <property type="term" value="C:cytosol"/>
    <property type="evidence" value="ECO:0007669"/>
    <property type="project" value="TreeGrafter"/>
</dbReference>
<protein>
    <submittedName>
        <fullName evidence="6">Crp/Fnr family transcriptional regulator</fullName>
    </submittedName>
</protein>
<feature type="domain" description="HTH crp-type" evidence="5">
    <location>
        <begin position="156"/>
        <end position="229"/>
    </location>
</feature>
<dbReference type="SUPFAM" id="SSF51206">
    <property type="entry name" value="cAMP-binding domain-like"/>
    <property type="match status" value="1"/>
</dbReference>
<dbReference type="SMART" id="SM00100">
    <property type="entry name" value="cNMP"/>
    <property type="match status" value="1"/>
</dbReference>
<evidence type="ECO:0000313" key="6">
    <source>
        <dbReference type="EMBL" id="MBI5132011.1"/>
    </source>
</evidence>
<dbReference type="Pfam" id="PF13545">
    <property type="entry name" value="HTH_Crp_2"/>
    <property type="match status" value="1"/>
</dbReference>
<sequence>MIAPPRSSQQEHARAALAKIADLEACSEETLDRFAADGSFRIFKRGESVSSRGGRITTLCVIVNGSIEISMTTEGGRRHVLRYAEGGQLFNMIGILDDGAGIHDAVAHEETVALLIPKVSVLRALDRDPQLSRALLKLFCFRLRGLYDYIAEHTLLPLRARCVRLLLTLVESHGVEGPEGCIIMLKLSQEEFAEMLGRSRQSVNRELRSLENEGLIKTSYSQFVIPDLGRLQSLAGDQPF</sequence>
<evidence type="ECO:0000256" key="1">
    <source>
        <dbReference type="ARBA" id="ARBA00023015"/>
    </source>
</evidence>
<dbReference type="SMART" id="SM00419">
    <property type="entry name" value="HTH_CRP"/>
    <property type="match status" value="1"/>
</dbReference>
<dbReference type="GO" id="GO:0003677">
    <property type="term" value="F:DNA binding"/>
    <property type="evidence" value="ECO:0007669"/>
    <property type="project" value="UniProtKB-KW"/>
</dbReference>
<dbReference type="GO" id="GO:0003700">
    <property type="term" value="F:DNA-binding transcription factor activity"/>
    <property type="evidence" value="ECO:0007669"/>
    <property type="project" value="TreeGrafter"/>
</dbReference>
<dbReference type="Gene3D" id="2.60.120.10">
    <property type="entry name" value="Jelly Rolls"/>
    <property type="match status" value="1"/>
</dbReference>
<accession>A0A933S0B3</accession>
<dbReference type="PROSITE" id="PS51063">
    <property type="entry name" value="HTH_CRP_2"/>
    <property type="match status" value="1"/>
</dbReference>
<dbReference type="PROSITE" id="PS50042">
    <property type="entry name" value="CNMP_BINDING_3"/>
    <property type="match status" value="1"/>
</dbReference>
<evidence type="ECO:0000259" key="4">
    <source>
        <dbReference type="PROSITE" id="PS50042"/>
    </source>
</evidence>
<dbReference type="PANTHER" id="PTHR24567">
    <property type="entry name" value="CRP FAMILY TRANSCRIPTIONAL REGULATORY PROTEIN"/>
    <property type="match status" value="1"/>
</dbReference>
<dbReference type="CDD" id="cd00038">
    <property type="entry name" value="CAP_ED"/>
    <property type="match status" value="1"/>
</dbReference>
<organism evidence="6 7">
    <name type="scientific">Rhodopseudomonas palustris</name>
    <dbReference type="NCBI Taxonomy" id="1076"/>
    <lineage>
        <taxon>Bacteria</taxon>
        <taxon>Pseudomonadati</taxon>
        <taxon>Pseudomonadota</taxon>
        <taxon>Alphaproteobacteria</taxon>
        <taxon>Hyphomicrobiales</taxon>
        <taxon>Nitrobacteraceae</taxon>
        <taxon>Rhodopseudomonas</taxon>
    </lineage>
</organism>
<evidence type="ECO:0000259" key="5">
    <source>
        <dbReference type="PROSITE" id="PS51063"/>
    </source>
</evidence>
<keyword evidence="2" id="KW-0238">DNA-binding</keyword>
<dbReference type="AlphaFoldDB" id="A0A933S0B3"/>
<reference evidence="6" key="1">
    <citation type="submission" date="2020-07" db="EMBL/GenBank/DDBJ databases">
        <title>Huge and variable diversity of episymbiotic CPR bacteria and DPANN archaea in groundwater ecosystems.</title>
        <authorList>
            <person name="He C.Y."/>
            <person name="Keren R."/>
            <person name="Whittaker M."/>
            <person name="Farag I.F."/>
            <person name="Doudna J."/>
            <person name="Cate J.H.D."/>
            <person name="Banfield J.F."/>
        </authorList>
    </citation>
    <scope>NUCLEOTIDE SEQUENCE</scope>
    <source>
        <strain evidence="6">NC_groundwater_1818_Pr3_B-0.1um_66_35</strain>
    </source>
</reference>
<evidence type="ECO:0000256" key="2">
    <source>
        <dbReference type="ARBA" id="ARBA00023125"/>
    </source>
</evidence>
<dbReference type="Proteomes" id="UP000782519">
    <property type="component" value="Unassembled WGS sequence"/>
</dbReference>
<dbReference type="Pfam" id="PF00027">
    <property type="entry name" value="cNMP_binding"/>
    <property type="match status" value="1"/>
</dbReference>
<evidence type="ECO:0000256" key="3">
    <source>
        <dbReference type="ARBA" id="ARBA00023163"/>
    </source>
</evidence>
<dbReference type="InterPro" id="IPR014710">
    <property type="entry name" value="RmlC-like_jellyroll"/>
</dbReference>
<dbReference type="InterPro" id="IPR036390">
    <property type="entry name" value="WH_DNA-bd_sf"/>
</dbReference>
<proteinExistence type="predicted"/>